<gene>
    <name evidence="2" type="ORF">Ctob_015794</name>
</gene>
<evidence type="ECO:0000313" key="3">
    <source>
        <dbReference type="Proteomes" id="UP000037460"/>
    </source>
</evidence>
<dbReference type="GO" id="GO:0016236">
    <property type="term" value="P:macroautophagy"/>
    <property type="evidence" value="ECO:0007669"/>
    <property type="project" value="TreeGrafter"/>
</dbReference>
<organism evidence="2 3">
    <name type="scientific">Chrysochromulina tobinii</name>
    <dbReference type="NCBI Taxonomy" id="1460289"/>
    <lineage>
        <taxon>Eukaryota</taxon>
        <taxon>Haptista</taxon>
        <taxon>Haptophyta</taxon>
        <taxon>Prymnesiophyceae</taxon>
        <taxon>Prymnesiales</taxon>
        <taxon>Chrysochromulinaceae</taxon>
        <taxon>Chrysochromulina</taxon>
    </lineage>
</organism>
<dbReference type="GO" id="GO:0034058">
    <property type="term" value="P:endosomal vesicle fusion"/>
    <property type="evidence" value="ECO:0007669"/>
    <property type="project" value="TreeGrafter"/>
</dbReference>
<sequence length="219" mass="23477">MAEQEPTFKYQRLGGSVAKILAADAATCLTAHVKFLALGTEGGAVHVLDLGGNEIRRFSPHSAAVTDICVDVTGEFVGSCSTDGTVVVSSLFGGEASTHWYHRPVRAIALDSEYAARRVFATGGLEGQLIINSRGWFGSKDNVVHAGEGPVQAIAMSGPMLAWANDQGVKVYDAQHAKRVSYIERTPGAPPPASFRCHLRWESRIELIIGWALIGSDWL</sequence>
<proteinExistence type="predicted"/>
<dbReference type="InterPro" id="IPR036322">
    <property type="entry name" value="WD40_repeat_dom_sf"/>
</dbReference>
<dbReference type="GO" id="GO:0009267">
    <property type="term" value="P:cellular response to starvation"/>
    <property type="evidence" value="ECO:0007669"/>
    <property type="project" value="TreeGrafter"/>
</dbReference>
<accession>A0A0M0KAZ1</accession>
<dbReference type="OrthoDB" id="244107at2759"/>
<dbReference type="SUPFAM" id="SSF50978">
    <property type="entry name" value="WD40 repeat-like"/>
    <property type="match status" value="1"/>
</dbReference>
<dbReference type="AlphaFoldDB" id="A0A0M0KAZ1"/>
<keyword evidence="3" id="KW-1185">Reference proteome</keyword>
<dbReference type="PANTHER" id="PTHR12616">
    <property type="entry name" value="VACUOLAR PROTEIN SORTING VPS41"/>
    <property type="match status" value="1"/>
</dbReference>
<reference evidence="3" key="1">
    <citation type="journal article" date="2015" name="PLoS Genet.">
        <title>Genome Sequence and Transcriptome Analyses of Chrysochromulina tobin: Metabolic Tools for Enhanced Algal Fitness in the Prominent Order Prymnesiales (Haptophyceae).</title>
        <authorList>
            <person name="Hovde B.T."/>
            <person name="Deodato C.R."/>
            <person name="Hunsperger H.M."/>
            <person name="Ryken S.A."/>
            <person name="Yost W."/>
            <person name="Jha R.K."/>
            <person name="Patterson J."/>
            <person name="Monnat R.J. Jr."/>
            <person name="Barlow S.B."/>
            <person name="Starkenburg S.R."/>
            <person name="Cattolico R.A."/>
        </authorList>
    </citation>
    <scope>NUCLEOTIDE SEQUENCE</scope>
    <source>
        <strain evidence="3">CCMP291</strain>
    </source>
</reference>
<dbReference type="GO" id="GO:0005770">
    <property type="term" value="C:late endosome"/>
    <property type="evidence" value="ECO:0007669"/>
    <property type="project" value="TreeGrafter"/>
</dbReference>
<dbReference type="SMART" id="SM00320">
    <property type="entry name" value="WD40"/>
    <property type="match status" value="1"/>
</dbReference>
<dbReference type="Proteomes" id="UP000037460">
    <property type="component" value="Unassembled WGS sequence"/>
</dbReference>
<dbReference type="InterPro" id="IPR057780">
    <property type="entry name" value="Beta-prop_Vps41"/>
</dbReference>
<dbReference type="Pfam" id="PF23411">
    <property type="entry name" value="Beta-prop_Vps41"/>
    <property type="match status" value="1"/>
</dbReference>
<evidence type="ECO:0000259" key="1">
    <source>
        <dbReference type="Pfam" id="PF23411"/>
    </source>
</evidence>
<comment type="caution">
    <text evidence="2">The sequence shown here is derived from an EMBL/GenBank/DDBJ whole genome shotgun (WGS) entry which is preliminary data.</text>
</comment>
<evidence type="ECO:0000313" key="2">
    <source>
        <dbReference type="EMBL" id="KOO36001.1"/>
    </source>
</evidence>
<name>A0A0M0KAZ1_9EUKA</name>
<dbReference type="Gene3D" id="2.130.10.10">
    <property type="entry name" value="YVTN repeat-like/Quinoprotein amine dehydrogenase"/>
    <property type="match status" value="1"/>
</dbReference>
<dbReference type="InterPro" id="IPR045111">
    <property type="entry name" value="Vps41/Vps8"/>
</dbReference>
<dbReference type="PANTHER" id="PTHR12616:SF1">
    <property type="entry name" value="VACUOLAR PROTEIN SORTING-ASSOCIATED PROTEIN 41 HOMOLOG"/>
    <property type="match status" value="1"/>
</dbReference>
<dbReference type="InterPro" id="IPR001680">
    <property type="entry name" value="WD40_rpt"/>
</dbReference>
<dbReference type="GO" id="GO:0006623">
    <property type="term" value="P:protein targeting to vacuole"/>
    <property type="evidence" value="ECO:0007669"/>
    <property type="project" value="InterPro"/>
</dbReference>
<feature type="domain" description="Vps41 beta-propeller" evidence="1">
    <location>
        <begin position="9"/>
        <end position="212"/>
    </location>
</feature>
<protein>
    <submittedName>
        <fullName evidence="2">Vacuolar protein sorting-associated protein 41-like protein</fullName>
    </submittedName>
</protein>
<dbReference type="InterPro" id="IPR015943">
    <property type="entry name" value="WD40/YVTN_repeat-like_dom_sf"/>
</dbReference>
<dbReference type="GO" id="GO:0030897">
    <property type="term" value="C:HOPS complex"/>
    <property type="evidence" value="ECO:0007669"/>
    <property type="project" value="TreeGrafter"/>
</dbReference>
<dbReference type="EMBL" id="JWZX01000673">
    <property type="protein sequence ID" value="KOO36001.1"/>
    <property type="molecule type" value="Genomic_DNA"/>
</dbReference>